<dbReference type="PANTHER" id="PTHR33939">
    <property type="entry name" value="PROTEIN CBG22215"/>
    <property type="match status" value="1"/>
</dbReference>
<evidence type="ECO:0000313" key="2">
    <source>
        <dbReference type="EMBL" id="CAG5109346.1"/>
    </source>
</evidence>
<evidence type="ECO:0000313" key="3">
    <source>
        <dbReference type="Proteomes" id="UP000786811"/>
    </source>
</evidence>
<dbReference type="InterPro" id="IPR038717">
    <property type="entry name" value="Tc1-like_DDE_dom"/>
</dbReference>
<protein>
    <recommendedName>
        <fullName evidence="1">Tc1-like transposase DDE domain-containing protein</fullName>
    </recommendedName>
</protein>
<keyword evidence="3" id="KW-1185">Reference proteome</keyword>
<dbReference type="AlphaFoldDB" id="A0A8J2N0U7"/>
<gene>
    <name evidence="2" type="ORF">HICCMSTLAB_LOCUS13982</name>
</gene>
<dbReference type="EMBL" id="CAJNRD030001124">
    <property type="protein sequence ID" value="CAG5109346.1"/>
    <property type="molecule type" value="Genomic_DNA"/>
</dbReference>
<evidence type="ECO:0000259" key="1">
    <source>
        <dbReference type="Pfam" id="PF13358"/>
    </source>
</evidence>
<dbReference type="Pfam" id="PF13358">
    <property type="entry name" value="DDE_3"/>
    <property type="match status" value="1"/>
</dbReference>
<organism evidence="2 3">
    <name type="scientific">Cotesia congregata</name>
    <name type="common">Parasitoid wasp</name>
    <name type="synonym">Apanteles congregatus</name>
    <dbReference type="NCBI Taxonomy" id="51543"/>
    <lineage>
        <taxon>Eukaryota</taxon>
        <taxon>Metazoa</taxon>
        <taxon>Ecdysozoa</taxon>
        <taxon>Arthropoda</taxon>
        <taxon>Hexapoda</taxon>
        <taxon>Insecta</taxon>
        <taxon>Pterygota</taxon>
        <taxon>Neoptera</taxon>
        <taxon>Endopterygota</taxon>
        <taxon>Hymenoptera</taxon>
        <taxon>Apocrita</taxon>
        <taxon>Ichneumonoidea</taxon>
        <taxon>Braconidae</taxon>
        <taxon>Microgastrinae</taxon>
        <taxon>Cotesia</taxon>
    </lineage>
</organism>
<proteinExistence type="predicted"/>
<dbReference type="Proteomes" id="UP000786811">
    <property type="component" value="Unassembled WGS sequence"/>
</dbReference>
<dbReference type="PANTHER" id="PTHR33939:SF1">
    <property type="entry name" value="DUF4371 DOMAIN-CONTAINING PROTEIN"/>
    <property type="match status" value="1"/>
</dbReference>
<dbReference type="InterPro" id="IPR036397">
    <property type="entry name" value="RNaseH_sf"/>
</dbReference>
<dbReference type="GO" id="GO:0003676">
    <property type="term" value="F:nucleic acid binding"/>
    <property type="evidence" value="ECO:0007669"/>
    <property type="project" value="InterPro"/>
</dbReference>
<sequence length="286" mass="33596">MLSTRANNIPFYGKVSTLRKFLHDIGFEHKKRNNNRYLVEQPHIIAARIEYLGKYKNYLEQNRRFIFQDESWTFRNGTGKTHEWQDSSTRSVSVKKASTGPRYIVCHAGGRDGFVNGASLIVNTQKKPKQYDDYHGDMNAEMFKKWLTEKLLPNIEEPSVIVMDNASYHSTQSEKQPVSSWKKDELIEWLIENKIPHDPRSRRDDLLKLCQNYKKPTSHEIDSLIQESGHEILRLPPYCYVYNPIELVWGQCKRYYDAHMAPECDYSEEKAMEVWSEALSQVTPER</sequence>
<feature type="domain" description="Tc1-like transposase DDE" evidence="1">
    <location>
        <begin position="133"/>
        <end position="258"/>
    </location>
</feature>
<comment type="caution">
    <text evidence="2">The sequence shown here is derived from an EMBL/GenBank/DDBJ whole genome shotgun (WGS) entry which is preliminary data.</text>
</comment>
<dbReference type="Gene3D" id="3.30.420.10">
    <property type="entry name" value="Ribonuclease H-like superfamily/Ribonuclease H"/>
    <property type="match status" value="1"/>
</dbReference>
<accession>A0A8J2N0U7</accession>
<dbReference type="OrthoDB" id="10048767at2759"/>
<reference evidence="2" key="1">
    <citation type="submission" date="2021-04" db="EMBL/GenBank/DDBJ databases">
        <authorList>
            <person name="Chebbi M.A.C M."/>
        </authorList>
    </citation>
    <scope>NUCLEOTIDE SEQUENCE</scope>
</reference>
<name>A0A8J2N0U7_COTCN</name>